<dbReference type="EMBL" id="CP036272">
    <property type="protein sequence ID" value="QDT57960.1"/>
    <property type="molecule type" value="Genomic_DNA"/>
</dbReference>
<organism evidence="2 3">
    <name type="scientific">Stieleria bergensis</name>
    <dbReference type="NCBI Taxonomy" id="2528025"/>
    <lineage>
        <taxon>Bacteria</taxon>
        <taxon>Pseudomonadati</taxon>
        <taxon>Planctomycetota</taxon>
        <taxon>Planctomycetia</taxon>
        <taxon>Pirellulales</taxon>
        <taxon>Pirellulaceae</taxon>
        <taxon>Stieleria</taxon>
    </lineage>
</organism>
<reference evidence="2 3" key="1">
    <citation type="submission" date="2019-02" db="EMBL/GenBank/DDBJ databases">
        <title>Deep-cultivation of Planctomycetes and their phenomic and genomic characterization uncovers novel biology.</title>
        <authorList>
            <person name="Wiegand S."/>
            <person name="Jogler M."/>
            <person name="Boedeker C."/>
            <person name="Pinto D."/>
            <person name="Vollmers J."/>
            <person name="Rivas-Marin E."/>
            <person name="Kohn T."/>
            <person name="Peeters S.H."/>
            <person name="Heuer A."/>
            <person name="Rast P."/>
            <person name="Oberbeckmann S."/>
            <person name="Bunk B."/>
            <person name="Jeske O."/>
            <person name="Meyerdierks A."/>
            <person name="Storesund J.E."/>
            <person name="Kallscheuer N."/>
            <person name="Luecker S."/>
            <person name="Lage O.M."/>
            <person name="Pohl T."/>
            <person name="Merkel B.J."/>
            <person name="Hornburger P."/>
            <person name="Mueller R.-W."/>
            <person name="Bruemmer F."/>
            <person name="Labrenz M."/>
            <person name="Spormann A.M."/>
            <person name="Op den Camp H."/>
            <person name="Overmann J."/>
            <person name="Amann R."/>
            <person name="Jetten M.S.M."/>
            <person name="Mascher T."/>
            <person name="Medema M.H."/>
            <person name="Devos D.P."/>
            <person name="Kaster A.-K."/>
            <person name="Ovreas L."/>
            <person name="Rohde M."/>
            <person name="Galperin M.Y."/>
            <person name="Jogler C."/>
        </authorList>
    </citation>
    <scope>NUCLEOTIDE SEQUENCE [LARGE SCALE GENOMIC DNA]</scope>
    <source>
        <strain evidence="2 3">SV_7m_r</strain>
    </source>
</reference>
<accession>A0A517SPB5</accession>
<dbReference type="Proteomes" id="UP000315003">
    <property type="component" value="Chromosome"/>
</dbReference>
<gene>
    <name evidence="2" type="ORF">SV7mr_04480</name>
</gene>
<protein>
    <recommendedName>
        <fullName evidence="1">Double-GTPase 2 domain-containing protein</fullName>
    </recommendedName>
</protein>
<dbReference type="RefSeq" id="WP_145268781.1">
    <property type="nucleotide sequence ID" value="NZ_CP036272.1"/>
</dbReference>
<feature type="domain" description="Double-GTPase 2" evidence="1">
    <location>
        <begin position="54"/>
        <end position="256"/>
    </location>
</feature>
<dbReference type="AlphaFoldDB" id="A0A517SPB5"/>
<dbReference type="Pfam" id="PF19993">
    <property type="entry name" value="DO-GTPase2"/>
    <property type="match status" value="1"/>
</dbReference>
<dbReference type="InterPro" id="IPR045528">
    <property type="entry name" value="DO-GTPase2"/>
</dbReference>
<evidence type="ECO:0000259" key="1">
    <source>
        <dbReference type="Pfam" id="PF19993"/>
    </source>
</evidence>
<evidence type="ECO:0000313" key="2">
    <source>
        <dbReference type="EMBL" id="QDT57960.1"/>
    </source>
</evidence>
<sequence>MRTEDYSTAVLEAETNRCICCQSAISDQNDFCDHCHTPTEITRSVGRRQKDPHFISIVGPSNAGKTVYLGVLLDMLCGGSQNLKGIPNGAFSIGLQESVVRDLEARRFPGKTPNESDLWNWLHCVVTDNTPNEERTVDFVAPDFAGEAIAMELEQPGTYPAVENIIKRTSAFLLLCDSMEVRDNGSSADLFAMKLGSYIVQKQSLAAQEGKDAITPAVGVIFTKSDTCLDAEQDPARFLANNMPRFRDFCFHHFPKHEAFSASIVGSSVLLADSYGGNARVPLHIQPKGVIEPLKWAIQNS</sequence>
<evidence type="ECO:0000313" key="3">
    <source>
        <dbReference type="Proteomes" id="UP000315003"/>
    </source>
</evidence>
<dbReference type="OrthoDB" id="248719at2"/>
<keyword evidence="3" id="KW-1185">Reference proteome</keyword>
<proteinExistence type="predicted"/>
<name>A0A517SPB5_9BACT</name>